<dbReference type="GeneID" id="72071657"/>
<dbReference type="EMBL" id="CP086363">
    <property type="protein sequence ID" value="UNI23921.1"/>
    <property type="molecule type" value="Genomic_DNA"/>
</dbReference>
<dbReference type="KEGG" id="ptkz:JDV02_009712"/>
<feature type="region of interest" description="Disordered" evidence="1">
    <location>
        <begin position="86"/>
        <end position="133"/>
    </location>
</feature>
<evidence type="ECO:0000313" key="2">
    <source>
        <dbReference type="EMBL" id="UNI23921.1"/>
    </source>
</evidence>
<feature type="compositionally biased region" description="Low complexity" evidence="1">
    <location>
        <begin position="118"/>
        <end position="128"/>
    </location>
</feature>
<accession>A0A9Q8QRE5</accession>
<dbReference type="Proteomes" id="UP000829364">
    <property type="component" value="Chromosome 10"/>
</dbReference>
<dbReference type="OrthoDB" id="4924068at2759"/>
<protein>
    <submittedName>
        <fullName evidence="2">Uncharacterized protein</fullName>
    </submittedName>
</protein>
<feature type="compositionally biased region" description="Low complexity" evidence="1">
    <location>
        <begin position="92"/>
        <end position="107"/>
    </location>
</feature>
<organism evidence="2 3">
    <name type="scientific">Purpureocillium takamizusanense</name>
    <dbReference type="NCBI Taxonomy" id="2060973"/>
    <lineage>
        <taxon>Eukaryota</taxon>
        <taxon>Fungi</taxon>
        <taxon>Dikarya</taxon>
        <taxon>Ascomycota</taxon>
        <taxon>Pezizomycotina</taxon>
        <taxon>Sordariomycetes</taxon>
        <taxon>Hypocreomycetidae</taxon>
        <taxon>Hypocreales</taxon>
        <taxon>Ophiocordycipitaceae</taxon>
        <taxon>Purpureocillium</taxon>
    </lineage>
</organism>
<sequence>MKRKTNTQPRTRGPLDALCLLHSSTHSYPLAKIPCGINSAHFASWLVQCCVSKQQPNSDNKSSGDKMRLAVATTLVAAVAGLVPERATDHANSNNSNISTRSNSINSDEGNSHHDDNSNANSNGNNADKNNDNTTPGAYTLTIYNSDCWCRRGRMRMCTSYKRDGVLDGRCYPISHYARSMQAYDPLISMHNRLVCKAWQGLRCDGLGLELGFVDNTRCREPVAGEEFKLEYRSFSCHHE</sequence>
<dbReference type="AlphaFoldDB" id="A0A9Q8QRE5"/>
<keyword evidence="3" id="KW-1185">Reference proteome</keyword>
<reference evidence="2" key="1">
    <citation type="submission" date="2021-11" db="EMBL/GenBank/DDBJ databases">
        <title>Purpureocillium_takamizusanense_genome.</title>
        <authorList>
            <person name="Nguyen N.-H."/>
        </authorList>
    </citation>
    <scope>NUCLEOTIDE SEQUENCE</scope>
    <source>
        <strain evidence="2">PT3</strain>
    </source>
</reference>
<proteinExistence type="predicted"/>
<evidence type="ECO:0000256" key="1">
    <source>
        <dbReference type="SAM" id="MobiDB-lite"/>
    </source>
</evidence>
<name>A0A9Q8QRE5_9HYPO</name>
<gene>
    <name evidence="2" type="ORF">JDV02_009712</name>
</gene>
<evidence type="ECO:0000313" key="3">
    <source>
        <dbReference type="Proteomes" id="UP000829364"/>
    </source>
</evidence>
<dbReference type="RefSeq" id="XP_047847402.1">
    <property type="nucleotide sequence ID" value="XM_047991390.1"/>
</dbReference>